<feature type="transmembrane region" description="Helical" evidence="5">
    <location>
        <begin position="148"/>
        <end position="165"/>
    </location>
</feature>
<feature type="transmembrane region" description="Helical" evidence="5">
    <location>
        <begin position="399"/>
        <end position="422"/>
    </location>
</feature>
<feature type="transmembrane region" description="Helical" evidence="5">
    <location>
        <begin position="259"/>
        <end position="277"/>
    </location>
</feature>
<protein>
    <submittedName>
        <fullName evidence="7">Polymerase</fullName>
    </submittedName>
</protein>
<feature type="transmembrane region" description="Helical" evidence="5">
    <location>
        <begin position="185"/>
        <end position="203"/>
    </location>
</feature>
<evidence type="ECO:0000313" key="8">
    <source>
        <dbReference type="Proteomes" id="UP000238196"/>
    </source>
</evidence>
<feature type="domain" description="O-antigen ligase-related" evidence="6">
    <location>
        <begin position="216"/>
        <end position="376"/>
    </location>
</feature>
<comment type="subcellular location">
    <subcellularLocation>
        <location evidence="1">Membrane</location>
        <topology evidence="1">Multi-pass membrane protein</topology>
    </subcellularLocation>
</comment>
<dbReference type="Pfam" id="PF04932">
    <property type="entry name" value="Wzy_C"/>
    <property type="match status" value="1"/>
</dbReference>
<feature type="transmembrane region" description="Helical" evidence="5">
    <location>
        <begin position="231"/>
        <end position="247"/>
    </location>
</feature>
<accession>A0A2S5KSQ2</accession>
<dbReference type="InterPro" id="IPR007016">
    <property type="entry name" value="O-antigen_ligase-rel_domated"/>
</dbReference>
<evidence type="ECO:0000256" key="2">
    <source>
        <dbReference type="ARBA" id="ARBA00022692"/>
    </source>
</evidence>
<proteinExistence type="predicted"/>
<organism evidence="7 8">
    <name type="scientific">Proteobacteria bacterium 228</name>
    <dbReference type="NCBI Taxonomy" id="2083153"/>
    <lineage>
        <taxon>Bacteria</taxon>
        <taxon>Pseudomonadati</taxon>
        <taxon>Pseudomonadota</taxon>
    </lineage>
</organism>
<dbReference type="Proteomes" id="UP000238196">
    <property type="component" value="Unassembled WGS sequence"/>
</dbReference>
<dbReference type="InterPro" id="IPR051533">
    <property type="entry name" value="WaaL-like"/>
</dbReference>
<evidence type="ECO:0000256" key="3">
    <source>
        <dbReference type="ARBA" id="ARBA00022989"/>
    </source>
</evidence>
<feature type="transmembrane region" description="Helical" evidence="5">
    <location>
        <begin position="367"/>
        <end position="387"/>
    </location>
</feature>
<dbReference type="PANTHER" id="PTHR37422:SF13">
    <property type="entry name" value="LIPOPOLYSACCHARIDE BIOSYNTHESIS PROTEIN PA4999-RELATED"/>
    <property type="match status" value="1"/>
</dbReference>
<dbReference type="AlphaFoldDB" id="A0A2S5KSQ2"/>
<feature type="transmembrane region" description="Helical" evidence="5">
    <location>
        <begin position="210"/>
        <end position="225"/>
    </location>
</feature>
<keyword evidence="3 5" id="KW-1133">Transmembrane helix</keyword>
<evidence type="ECO:0000256" key="4">
    <source>
        <dbReference type="ARBA" id="ARBA00023136"/>
    </source>
</evidence>
<evidence type="ECO:0000313" key="7">
    <source>
        <dbReference type="EMBL" id="PPC77702.1"/>
    </source>
</evidence>
<dbReference type="EMBL" id="PRLP01000027">
    <property type="protein sequence ID" value="PPC77702.1"/>
    <property type="molecule type" value="Genomic_DNA"/>
</dbReference>
<dbReference type="GO" id="GO:0016020">
    <property type="term" value="C:membrane"/>
    <property type="evidence" value="ECO:0007669"/>
    <property type="project" value="UniProtKB-SubCell"/>
</dbReference>
<name>A0A2S5KSQ2_9PROT</name>
<reference evidence="7 8" key="1">
    <citation type="submission" date="2018-02" db="EMBL/GenBank/DDBJ databases">
        <title>novel marine gammaproteobacteria from coastal saline agro ecosystem.</title>
        <authorList>
            <person name="Krishnan R."/>
            <person name="Ramesh Kumar N."/>
        </authorList>
    </citation>
    <scope>NUCLEOTIDE SEQUENCE [LARGE SCALE GENOMIC DNA]</scope>
    <source>
        <strain evidence="7 8">228</strain>
    </source>
</reference>
<sequence>MLMVMLLGAALVAGCLLTLLGPDPQLAPLLIPALAAFGWLYKRPVWGLIAVITVVPFEGALGIDISANKLLAPLILIVGLRLILQHQPAHALRSNLWPVLIGFLVCYGFSVWKSEFRPAAIPYLYDLSFALGCFVCTLMLCQYMNLQTLFRFVAAGVAITCLVAIQTAPATDNGRATGFLADPNYYALIIDVAFAMVMMLILNTSSPLQRAIWGVIMLILVSGLLHTESRSGMLVMMLIVLSCLWNYRTLVSRLQPKHFGFVLLGLMIGAGVALKAMPEKYFDRFASLAALSSGATPYEDPSLGRRASYLVVGANIVEQHPLLGTGPGTFPINYAQSSYAVAFSYMPDRSDLFRVAHNTYMQMVSEIGVPGGLLFVLAIVIGLRNFYQARRNFLRAGNSYAANIAAHAGLGLLAVAIFLLFLTDPASKYLWFLLGLSSYLYRESNTPAITTPPLSQPLLPRTTG</sequence>
<feature type="transmembrane region" description="Helical" evidence="5">
    <location>
        <begin position="59"/>
        <end position="84"/>
    </location>
</feature>
<dbReference type="OrthoDB" id="279138at2"/>
<evidence type="ECO:0000256" key="5">
    <source>
        <dbReference type="SAM" id="Phobius"/>
    </source>
</evidence>
<evidence type="ECO:0000256" key="1">
    <source>
        <dbReference type="ARBA" id="ARBA00004141"/>
    </source>
</evidence>
<dbReference type="PANTHER" id="PTHR37422">
    <property type="entry name" value="TEICHURONIC ACID BIOSYNTHESIS PROTEIN TUAE"/>
    <property type="match status" value="1"/>
</dbReference>
<evidence type="ECO:0000259" key="6">
    <source>
        <dbReference type="Pfam" id="PF04932"/>
    </source>
</evidence>
<feature type="transmembrane region" description="Helical" evidence="5">
    <location>
        <begin position="120"/>
        <end position="141"/>
    </location>
</feature>
<keyword evidence="2 5" id="KW-0812">Transmembrane</keyword>
<keyword evidence="4 5" id="KW-0472">Membrane</keyword>
<gene>
    <name evidence="7" type="ORF">C4K68_08975</name>
</gene>
<comment type="caution">
    <text evidence="7">The sequence shown here is derived from an EMBL/GenBank/DDBJ whole genome shotgun (WGS) entry which is preliminary data.</text>
</comment>